<dbReference type="PANTHER" id="PTHR46728">
    <property type="entry name" value="AN1-TYPE ZINC FINGER PROTEIN 4"/>
    <property type="match status" value="1"/>
</dbReference>
<dbReference type="Proteomes" id="UP000837857">
    <property type="component" value="Chromosome 15"/>
</dbReference>
<feature type="compositionally biased region" description="Gly residues" evidence="5">
    <location>
        <begin position="352"/>
        <end position="365"/>
    </location>
</feature>
<evidence type="ECO:0000313" key="8">
    <source>
        <dbReference type="EMBL" id="CAH2043063.1"/>
    </source>
</evidence>
<feature type="region of interest" description="Disordered" evidence="5">
    <location>
        <begin position="73"/>
        <end position="93"/>
    </location>
</feature>
<dbReference type="InterPro" id="IPR035896">
    <property type="entry name" value="AN1-like_Znf"/>
</dbReference>
<keyword evidence="6" id="KW-1133">Transmembrane helix</keyword>
<feature type="compositionally biased region" description="Low complexity" evidence="5">
    <location>
        <begin position="315"/>
        <end position="326"/>
    </location>
</feature>
<organism evidence="8 9">
    <name type="scientific">Iphiclides podalirius</name>
    <name type="common">scarce swallowtail</name>
    <dbReference type="NCBI Taxonomy" id="110791"/>
    <lineage>
        <taxon>Eukaryota</taxon>
        <taxon>Metazoa</taxon>
        <taxon>Ecdysozoa</taxon>
        <taxon>Arthropoda</taxon>
        <taxon>Hexapoda</taxon>
        <taxon>Insecta</taxon>
        <taxon>Pterygota</taxon>
        <taxon>Neoptera</taxon>
        <taxon>Endopterygota</taxon>
        <taxon>Lepidoptera</taxon>
        <taxon>Glossata</taxon>
        <taxon>Ditrysia</taxon>
        <taxon>Papilionoidea</taxon>
        <taxon>Papilionidae</taxon>
        <taxon>Papilioninae</taxon>
        <taxon>Iphiclides</taxon>
    </lineage>
</organism>
<dbReference type="Gene3D" id="4.10.1110.10">
    <property type="entry name" value="AN1-like Zinc finger"/>
    <property type="match status" value="1"/>
</dbReference>
<feature type="compositionally biased region" description="Basic residues" evidence="5">
    <location>
        <begin position="366"/>
        <end position="376"/>
    </location>
</feature>
<dbReference type="InterPro" id="IPR000058">
    <property type="entry name" value="Znf_AN1"/>
</dbReference>
<proteinExistence type="predicted"/>
<dbReference type="PROSITE" id="PS51039">
    <property type="entry name" value="ZF_AN1"/>
    <property type="match status" value="1"/>
</dbReference>
<sequence>MSQHGYPERLSNRSKSFQEDGSKWKVFPYPSSIWCITSVSWLMGLLFVSMVWLQERASASCWRSVADPSQLGALHPQIDHPPTGRRWSGPRGWSAAGGCSSGAGGVGAVGGGAGGGGGGAGGAAEGAGSGCKVTVLVFREGKRVNMLRVRENRDGTYSPLDQAKCPATLTQLLERESGGPLHENAVTMGKMMELRRRMEALELQRRRRPNASAAAPLGDKADIQKTRSEETLSVSSLLDEPASRSYDPYVEDDSGHYDRYDRYERYGCYGRADTCALLPPIGTRALSNHSLQDTVMESDRFKLPDALAAPDEGETPATSATPATTTAYGALVGGEGRGWRARGFGSSSQLGGAAGAGPGAGGGGRGRGRRRRRGRRQAPAGRPRAAALRLHLGPGAAHAQQVTSSSFKVPHRPLSMNRATGDKLAFHSAIKLRPGIPLMLPALSRHRNREHLHLSDERLELARHDVAEAGATVATSVPATGAAPTPATGAARRVRCGVCRRRLSAATEHRCRCGAAYCAPHRYAEVHGCAYDYKALRTHRN</sequence>
<accession>A0ABN8I572</accession>
<feature type="non-terminal residue" evidence="8">
    <location>
        <position position="541"/>
    </location>
</feature>
<evidence type="ECO:0000256" key="3">
    <source>
        <dbReference type="ARBA" id="ARBA00022833"/>
    </source>
</evidence>
<gene>
    <name evidence="8" type="ORF">IPOD504_LOCUS4130</name>
</gene>
<keyword evidence="6" id="KW-0812">Transmembrane</keyword>
<evidence type="ECO:0000256" key="6">
    <source>
        <dbReference type="SAM" id="Phobius"/>
    </source>
</evidence>
<evidence type="ECO:0000256" key="2">
    <source>
        <dbReference type="ARBA" id="ARBA00022771"/>
    </source>
</evidence>
<feature type="transmembrane region" description="Helical" evidence="6">
    <location>
        <begin position="31"/>
        <end position="53"/>
    </location>
</feature>
<feature type="region of interest" description="Disordered" evidence="5">
    <location>
        <begin position="205"/>
        <end position="250"/>
    </location>
</feature>
<keyword evidence="9" id="KW-1185">Reference proteome</keyword>
<dbReference type="PANTHER" id="PTHR46728:SF1">
    <property type="entry name" value="AN1-TYPE ZINC FINGER PROTEIN 4"/>
    <property type="match status" value="1"/>
</dbReference>
<evidence type="ECO:0000256" key="1">
    <source>
        <dbReference type="ARBA" id="ARBA00022723"/>
    </source>
</evidence>
<keyword evidence="3" id="KW-0862">Zinc</keyword>
<keyword evidence="2 4" id="KW-0863">Zinc-finger</keyword>
<evidence type="ECO:0000256" key="4">
    <source>
        <dbReference type="PROSITE-ProRule" id="PRU00449"/>
    </source>
</evidence>
<feature type="domain" description="AN1-type" evidence="7">
    <location>
        <begin position="490"/>
        <end position="537"/>
    </location>
</feature>
<feature type="compositionally biased region" description="Basic and acidic residues" evidence="5">
    <location>
        <begin position="219"/>
        <end position="230"/>
    </location>
</feature>
<protein>
    <recommendedName>
        <fullName evidence="7">AN1-type domain-containing protein</fullName>
    </recommendedName>
</protein>
<evidence type="ECO:0000256" key="5">
    <source>
        <dbReference type="SAM" id="MobiDB-lite"/>
    </source>
</evidence>
<name>A0ABN8I572_9NEOP</name>
<keyword evidence="6" id="KW-0472">Membrane</keyword>
<evidence type="ECO:0000313" key="9">
    <source>
        <dbReference type="Proteomes" id="UP000837857"/>
    </source>
</evidence>
<dbReference type="InterPro" id="IPR053061">
    <property type="entry name" value="AN1-type_zinc_finger"/>
</dbReference>
<dbReference type="EMBL" id="OW152827">
    <property type="protein sequence ID" value="CAH2043063.1"/>
    <property type="molecule type" value="Genomic_DNA"/>
</dbReference>
<feature type="region of interest" description="Disordered" evidence="5">
    <location>
        <begin position="341"/>
        <end position="384"/>
    </location>
</feature>
<feature type="region of interest" description="Disordered" evidence="5">
    <location>
        <begin position="307"/>
        <end position="326"/>
    </location>
</feature>
<dbReference type="SUPFAM" id="SSF118310">
    <property type="entry name" value="AN1-like Zinc finger"/>
    <property type="match status" value="1"/>
</dbReference>
<keyword evidence="1" id="KW-0479">Metal-binding</keyword>
<dbReference type="SMART" id="SM00154">
    <property type="entry name" value="ZnF_AN1"/>
    <property type="match status" value="1"/>
</dbReference>
<evidence type="ECO:0000259" key="7">
    <source>
        <dbReference type="PROSITE" id="PS51039"/>
    </source>
</evidence>
<reference evidence="8" key="1">
    <citation type="submission" date="2022-03" db="EMBL/GenBank/DDBJ databases">
        <authorList>
            <person name="Martin H S."/>
        </authorList>
    </citation>
    <scope>NUCLEOTIDE SEQUENCE</scope>
</reference>